<comment type="caution">
    <text evidence="1">The sequence shown here is derived from an EMBL/GenBank/DDBJ whole genome shotgun (WGS) entry which is preliminary data.</text>
</comment>
<gene>
    <name evidence="1" type="ORF">RDB_LOCUS102787</name>
</gene>
<evidence type="ECO:0000313" key="1">
    <source>
        <dbReference type="EMBL" id="CAE6460753.1"/>
    </source>
</evidence>
<name>A0A8H3BLE6_9AGAM</name>
<dbReference type="EMBL" id="CAJMWR010003515">
    <property type="protein sequence ID" value="CAE6460753.1"/>
    <property type="molecule type" value="Genomic_DNA"/>
</dbReference>
<feature type="non-terminal residue" evidence="1">
    <location>
        <position position="1"/>
    </location>
</feature>
<reference evidence="1" key="1">
    <citation type="submission" date="2021-01" db="EMBL/GenBank/DDBJ databases">
        <authorList>
            <person name="Kaushik A."/>
        </authorList>
    </citation>
    <scope>NUCLEOTIDE SEQUENCE</scope>
    <source>
        <strain evidence="1">AG1-1A</strain>
    </source>
</reference>
<protein>
    <recommendedName>
        <fullName evidence="3">F-box domain-containing protein</fullName>
    </recommendedName>
</protein>
<sequence>MLRFTMRNFLEYLAIELLIRILHFCNDFRSILRFSMTSWKHFHLVCDSASLQLRIELDVNNMDIVDKNFDCVSVLKNLRRYQSGGDAIVLLNTSIITHRTSPDQSEA</sequence>
<dbReference type="Proteomes" id="UP000663840">
    <property type="component" value="Unassembled WGS sequence"/>
</dbReference>
<proteinExistence type="predicted"/>
<evidence type="ECO:0000313" key="2">
    <source>
        <dbReference type="Proteomes" id="UP000663840"/>
    </source>
</evidence>
<dbReference type="AlphaFoldDB" id="A0A8H3BLE6"/>
<evidence type="ECO:0008006" key="3">
    <source>
        <dbReference type="Google" id="ProtNLM"/>
    </source>
</evidence>
<organism evidence="1 2">
    <name type="scientific">Rhizoctonia solani</name>
    <dbReference type="NCBI Taxonomy" id="456999"/>
    <lineage>
        <taxon>Eukaryota</taxon>
        <taxon>Fungi</taxon>
        <taxon>Dikarya</taxon>
        <taxon>Basidiomycota</taxon>
        <taxon>Agaricomycotina</taxon>
        <taxon>Agaricomycetes</taxon>
        <taxon>Cantharellales</taxon>
        <taxon>Ceratobasidiaceae</taxon>
        <taxon>Rhizoctonia</taxon>
    </lineage>
</organism>
<accession>A0A8H3BLE6</accession>